<evidence type="ECO:0000256" key="3">
    <source>
        <dbReference type="ARBA" id="ARBA00004857"/>
    </source>
</evidence>
<dbReference type="RefSeq" id="WP_154569928.1">
    <property type="nucleotide sequence ID" value="NZ_VWSJ01000001.1"/>
</dbReference>
<dbReference type="PANTHER" id="PTHR10683:SF31">
    <property type="entry name" value="TRANSALDOLASE"/>
    <property type="match status" value="1"/>
</dbReference>
<dbReference type="HAMAP" id="MF_00493">
    <property type="entry name" value="Transaldolase_2"/>
    <property type="match status" value="1"/>
</dbReference>
<dbReference type="GO" id="GO:0006098">
    <property type="term" value="P:pentose-phosphate shunt"/>
    <property type="evidence" value="ECO:0007669"/>
    <property type="project" value="UniProtKB-UniRule"/>
</dbReference>
<dbReference type="InterPro" id="IPR013785">
    <property type="entry name" value="Aldolase_TIM"/>
</dbReference>
<dbReference type="Pfam" id="PF00923">
    <property type="entry name" value="TAL_FSA"/>
    <property type="match status" value="1"/>
</dbReference>
<comment type="caution">
    <text evidence="12">The sequence shown here is derived from an EMBL/GenBank/DDBJ whole genome shotgun (WGS) entry which is preliminary data.</text>
</comment>
<accession>A0A6L5WG06</accession>
<evidence type="ECO:0000256" key="8">
    <source>
        <dbReference type="ARBA" id="ARBA00023126"/>
    </source>
</evidence>
<dbReference type="InterPro" id="IPR018225">
    <property type="entry name" value="Transaldolase_AS"/>
</dbReference>
<dbReference type="InterPro" id="IPR001585">
    <property type="entry name" value="TAL/FSA"/>
</dbReference>
<proteinExistence type="inferred from homology"/>
<keyword evidence="7 11" id="KW-0808">Transferase</keyword>
<dbReference type="Gene3D" id="3.20.20.70">
    <property type="entry name" value="Aldolase class I"/>
    <property type="match status" value="1"/>
</dbReference>
<evidence type="ECO:0000256" key="6">
    <source>
        <dbReference type="ARBA" id="ARBA00022490"/>
    </source>
</evidence>
<evidence type="ECO:0000256" key="2">
    <source>
        <dbReference type="ARBA" id="ARBA00004496"/>
    </source>
</evidence>
<keyword evidence="6 11" id="KW-0963">Cytoplasm</keyword>
<dbReference type="EMBL" id="VWSJ01000001">
    <property type="protein sequence ID" value="MSN95656.1"/>
    <property type="molecule type" value="Genomic_DNA"/>
</dbReference>
<comment type="function">
    <text evidence="1 11">Transaldolase is important for the balance of metabolites in the pentose-phosphate pathway.</text>
</comment>
<evidence type="ECO:0000313" key="13">
    <source>
        <dbReference type="Proteomes" id="UP000476338"/>
    </source>
</evidence>
<organism evidence="12 13">
    <name type="scientific">Campylobacter portucalensis</name>
    <dbReference type="NCBI Taxonomy" id="2608384"/>
    <lineage>
        <taxon>Bacteria</taxon>
        <taxon>Pseudomonadati</taxon>
        <taxon>Campylobacterota</taxon>
        <taxon>Epsilonproteobacteria</taxon>
        <taxon>Campylobacterales</taxon>
        <taxon>Campylobacteraceae</taxon>
        <taxon>Campylobacter</taxon>
    </lineage>
</organism>
<dbReference type="InterPro" id="IPR004732">
    <property type="entry name" value="Transaldolase_2"/>
</dbReference>
<feature type="active site" description="Schiff-base intermediate with substrate" evidence="11">
    <location>
        <position position="128"/>
    </location>
</feature>
<evidence type="ECO:0000256" key="10">
    <source>
        <dbReference type="ARBA" id="ARBA00048810"/>
    </source>
</evidence>
<dbReference type="EC" id="2.2.1.2" evidence="5 11"/>
<dbReference type="SUPFAM" id="SSF51569">
    <property type="entry name" value="Aldolase"/>
    <property type="match status" value="1"/>
</dbReference>
<comment type="pathway">
    <text evidence="3 11">Carbohydrate degradation; pentose phosphate pathway; D-glyceraldehyde 3-phosphate and beta-D-fructose 6-phosphate from D-ribose 5-phosphate and D-xylulose 5-phosphate (non-oxidative stage): step 2/3.</text>
</comment>
<dbReference type="NCBIfam" id="NF003026">
    <property type="entry name" value="PRK03903.1"/>
    <property type="match status" value="1"/>
</dbReference>
<dbReference type="PIRSF" id="PIRSF036915">
    <property type="entry name" value="Trnald_Bac_Plnt"/>
    <property type="match status" value="1"/>
</dbReference>
<dbReference type="Proteomes" id="UP000476338">
    <property type="component" value="Unassembled WGS sequence"/>
</dbReference>
<dbReference type="GO" id="GO:0005737">
    <property type="term" value="C:cytoplasm"/>
    <property type="evidence" value="ECO:0007669"/>
    <property type="project" value="UniProtKB-SubCell"/>
</dbReference>
<evidence type="ECO:0000313" key="12">
    <source>
        <dbReference type="EMBL" id="MSN95656.1"/>
    </source>
</evidence>
<reference evidence="12 13" key="1">
    <citation type="submission" date="2019-09" db="EMBL/GenBank/DDBJ databases">
        <authorList>
            <person name="Silva M."/>
            <person name="Pereira G."/>
            <person name="Lopes-Da-Costa L."/>
            <person name="Silva E."/>
        </authorList>
    </citation>
    <scope>NUCLEOTIDE SEQUENCE [LARGE SCALE GENOMIC DNA]</scope>
    <source>
        <strain evidence="12 13">FMV-PI01</strain>
    </source>
</reference>
<comment type="catalytic activity">
    <reaction evidence="10 11">
        <text>D-sedoheptulose 7-phosphate + D-glyceraldehyde 3-phosphate = D-erythrose 4-phosphate + beta-D-fructose 6-phosphate</text>
        <dbReference type="Rhea" id="RHEA:17053"/>
        <dbReference type="ChEBI" id="CHEBI:16897"/>
        <dbReference type="ChEBI" id="CHEBI:57483"/>
        <dbReference type="ChEBI" id="CHEBI:57634"/>
        <dbReference type="ChEBI" id="CHEBI:59776"/>
        <dbReference type="EC" id="2.2.1.2"/>
    </reaction>
</comment>
<evidence type="ECO:0000256" key="1">
    <source>
        <dbReference type="ARBA" id="ARBA00003518"/>
    </source>
</evidence>
<sequence length="330" mass="37254">MYDGNFSLWCDFVERDFIGGEFKELLNNQTINGATSNPSIFKSAILNSSAYLKQKEDFKHKKAKDLYEILATTDIKLAAQAMLKNFANKDDGFISIEVDPNLSDNANATYEEGKRLYGKIAMPNVMIKIPATEAGFEAMSDLMSKGVNINATLIFSPTQTKKCLDAFQSGTEKFKKRFLNADLPQGVISVFVSRFDRLMDDKFNELGIEKSKLGIYNATKCYHLIQEANLPNVRTLFASTGVKGDDLKASYYIDELMFKNAINTAPLETIKAFLEKKQEIKEPANQKILDEYFANLEKNEICMKDVYSKLLSDGLNQFEIAFDEILKSLK</sequence>
<protein>
    <recommendedName>
        <fullName evidence="5 11">Transaldolase</fullName>
        <ecNumber evidence="5 11">2.2.1.2</ecNumber>
    </recommendedName>
</protein>
<keyword evidence="8 11" id="KW-0570">Pentose shunt</keyword>
<name>A0A6L5WG06_9BACT</name>
<reference evidence="12 13" key="2">
    <citation type="submission" date="2020-03" db="EMBL/GenBank/DDBJ databases">
        <title>Campylobacter portucalensis sp. nov., a new species of Campylobacter isolated from the reproductive tract of bulls.</title>
        <authorList>
            <person name="Silva M.F."/>
            <person name="Pereira G."/>
            <person name="Carneiro C."/>
            <person name="Hemphill A."/>
            <person name="Mateus L."/>
            <person name="Lopes-Da-Costa L."/>
            <person name="Silva E."/>
        </authorList>
    </citation>
    <scope>NUCLEOTIDE SEQUENCE [LARGE SCALE GENOMIC DNA]</scope>
    <source>
        <strain evidence="12 13">FMV-PI01</strain>
    </source>
</reference>
<evidence type="ECO:0000256" key="11">
    <source>
        <dbReference type="HAMAP-Rule" id="MF_00493"/>
    </source>
</evidence>
<evidence type="ECO:0000256" key="4">
    <source>
        <dbReference type="ARBA" id="ARBA00008426"/>
    </source>
</evidence>
<evidence type="ECO:0000256" key="5">
    <source>
        <dbReference type="ARBA" id="ARBA00013151"/>
    </source>
</evidence>
<dbReference type="GO" id="GO:0005975">
    <property type="term" value="P:carbohydrate metabolic process"/>
    <property type="evidence" value="ECO:0007669"/>
    <property type="project" value="InterPro"/>
</dbReference>
<dbReference type="UniPathway" id="UPA00115">
    <property type="reaction ID" value="UER00414"/>
</dbReference>
<dbReference type="NCBIfam" id="TIGR00876">
    <property type="entry name" value="tal_mycobact"/>
    <property type="match status" value="1"/>
</dbReference>
<comment type="subcellular location">
    <subcellularLocation>
        <location evidence="2 11">Cytoplasm</location>
    </subcellularLocation>
</comment>
<dbReference type="AlphaFoldDB" id="A0A6L5WG06"/>
<dbReference type="PANTHER" id="PTHR10683">
    <property type="entry name" value="TRANSALDOLASE"/>
    <property type="match status" value="1"/>
</dbReference>
<comment type="similarity">
    <text evidence="4 11">Belongs to the transaldolase family. Type 2 subfamily.</text>
</comment>
<keyword evidence="13" id="KW-1185">Reference proteome</keyword>
<evidence type="ECO:0000256" key="9">
    <source>
        <dbReference type="ARBA" id="ARBA00023270"/>
    </source>
</evidence>
<dbReference type="GO" id="GO:0004801">
    <property type="term" value="F:transaldolase activity"/>
    <property type="evidence" value="ECO:0007669"/>
    <property type="project" value="UniProtKB-UniRule"/>
</dbReference>
<keyword evidence="9 11" id="KW-0704">Schiff base</keyword>
<gene>
    <name evidence="11" type="primary">tal</name>
    <name evidence="12" type="ORF">F1B92_00320</name>
</gene>
<dbReference type="PROSITE" id="PS01054">
    <property type="entry name" value="TRANSALDOLASE_1"/>
    <property type="match status" value="1"/>
</dbReference>
<evidence type="ECO:0000256" key="7">
    <source>
        <dbReference type="ARBA" id="ARBA00022679"/>
    </source>
</evidence>